<dbReference type="Pfam" id="PF07559">
    <property type="entry name" value="FlgE_D2"/>
    <property type="match status" value="1"/>
</dbReference>
<dbReference type="InterPro" id="IPR011491">
    <property type="entry name" value="FlgE_D2"/>
</dbReference>
<gene>
    <name evidence="9" type="ORF">G4V39_10320</name>
</gene>
<feature type="domain" description="Flagellar basal-body/hook protein C-terminal" evidence="6">
    <location>
        <begin position="418"/>
        <end position="461"/>
    </location>
</feature>
<dbReference type="InterPro" id="IPR053967">
    <property type="entry name" value="LlgE_F_G-like_D1"/>
</dbReference>
<dbReference type="SUPFAM" id="SSF117143">
    <property type="entry name" value="Flagellar hook protein flgE"/>
    <property type="match status" value="1"/>
</dbReference>
<dbReference type="RefSeq" id="WP_166032860.1">
    <property type="nucleotide sequence ID" value="NZ_CP048877.1"/>
</dbReference>
<evidence type="ECO:0000313" key="10">
    <source>
        <dbReference type="Proteomes" id="UP000502179"/>
    </source>
</evidence>
<name>A0A6G7PY77_9BACT</name>
<comment type="subcellular location">
    <subcellularLocation>
        <location evidence="1 5">Bacterial flagellum basal body</location>
    </subcellularLocation>
</comment>
<dbReference type="InterPro" id="IPR037925">
    <property type="entry name" value="FlgE/F/G-like"/>
</dbReference>
<feature type="domain" description="Flagellar hook protein FlgE/F/G-like D1" evidence="8">
    <location>
        <begin position="88"/>
        <end position="148"/>
    </location>
</feature>
<evidence type="ECO:0000256" key="2">
    <source>
        <dbReference type="ARBA" id="ARBA00009677"/>
    </source>
</evidence>
<dbReference type="InterPro" id="IPR010930">
    <property type="entry name" value="Flg_bb/hook_C_dom"/>
</dbReference>
<dbReference type="InterPro" id="IPR019776">
    <property type="entry name" value="Flagellar_basal_body_rod_CS"/>
</dbReference>
<dbReference type="EMBL" id="CP048877">
    <property type="protein sequence ID" value="QIJ72644.1"/>
    <property type="molecule type" value="Genomic_DNA"/>
</dbReference>
<feature type="domain" description="Flagellar hook protein FlgE D2" evidence="7">
    <location>
        <begin position="185"/>
        <end position="346"/>
    </location>
</feature>
<dbReference type="NCBIfam" id="TIGR03506">
    <property type="entry name" value="FlgEFG_subfam"/>
    <property type="match status" value="1"/>
</dbReference>
<evidence type="ECO:0000259" key="8">
    <source>
        <dbReference type="Pfam" id="PF22692"/>
    </source>
</evidence>
<dbReference type="Proteomes" id="UP000502179">
    <property type="component" value="Chromosome"/>
</dbReference>
<evidence type="ECO:0000256" key="4">
    <source>
        <dbReference type="ARBA" id="ARBA00023143"/>
    </source>
</evidence>
<keyword evidence="9" id="KW-0282">Flagellum</keyword>
<dbReference type="GO" id="GO:0009425">
    <property type="term" value="C:bacterial-type flagellum basal body"/>
    <property type="evidence" value="ECO:0007669"/>
    <property type="project" value="UniProtKB-SubCell"/>
</dbReference>
<evidence type="ECO:0000259" key="6">
    <source>
        <dbReference type="Pfam" id="PF06429"/>
    </source>
</evidence>
<keyword evidence="9" id="KW-0966">Cell projection</keyword>
<dbReference type="InterPro" id="IPR037058">
    <property type="entry name" value="Falgellar_hook_FlgE_sf"/>
</dbReference>
<reference evidence="9 10" key="1">
    <citation type="submission" date="2020-02" db="EMBL/GenBank/DDBJ databases">
        <title>Genome analysis of Thermosulfuriphilus ammonigenes ST65T, an anaerobic thermophilic chemolithoautotrophic bacterium isolated from a deep-sea hydrothermal vent.</title>
        <authorList>
            <person name="Slobodkina G."/>
            <person name="Allioux M."/>
            <person name="Merkel A."/>
            <person name="Alain K."/>
            <person name="Jebbar M."/>
            <person name="Slobodkin A."/>
        </authorList>
    </citation>
    <scope>NUCLEOTIDE SEQUENCE [LARGE SCALE GENOMIC DNA]</scope>
    <source>
        <strain evidence="9 10">ST65</strain>
    </source>
</reference>
<evidence type="ECO:0000256" key="1">
    <source>
        <dbReference type="ARBA" id="ARBA00004117"/>
    </source>
</evidence>
<dbReference type="Gene3D" id="2.60.98.20">
    <property type="entry name" value="Flagellar hook protein FlgE"/>
    <property type="match status" value="1"/>
</dbReference>
<comment type="function">
    <text evidence="5">A flexible structure which links the flagellar filament to the drive apparatus in the basal body.</text>
</comment>
<dbReference type="InterPro" id="IPR020013">
    <property type="entry name" value="Flagellar_FlgE/F/G"/>
</dbReference>
<sequence length="465" mass="51102">MSLLSSIYLGKSGVITGSRQLNVIGDNVANLESTGFRGSRASFQDVFLSVTQEASPYDSRGLGTNSADVQILFNQGAIKVTDTPTDLAILGEGFFMVREGEEILYTRDGHFRLEEDPTTGLISLVNAYNMPLQGWDADEDPEVDEVHDLTLPRRILGQETSKITLYANLDSRAALEETNDPIIDRWDGRNDPPISNGLYDFVHTMQIVDPLGDWHDLTIYFDRTDSNNTYEYLITIDPQEDWRNPGNPQAGSGLLMYGELSFNNSGQLVSMTGYRITDLSGTREPVTPNEEGLLTFEVNFTGQPQEIALDMGIFYDAEGQSWEAGAVRTTQYATASAIIYGEQNGYGVGFLDSVSIADDGTISATYTNGQTETVGRVALADFASLDVLDRVGGNMFRAPVDYEPTIFPPGKDYPGSIQSGALERSNVDLASEMVQLISAQRAFQTNIRLITTASDMLQEFIQAKR</sequence>
<dbReference type="GO" id="GO:0005829">
    <property type="term" value="C:cytosol"/>
    <property type="evidence" value="ECO:0007669"/>
    <property type="project" value="TreeGrafter"/>
</dbReference>
<dbReference type="GO" id="GO:0009424">
    <property type="term" value="C:bacterial-type flagellum hook"/>
    <property type="evidence" value="ECO:0007669"/>
    <property type="project" value="TreeGrafter"/>
</dbReference>
<organism evidence="9 10">
    <name type="scientific">Thermosulfuriphilus ammonigenes</name>
    <dbReference type="NCBI Taxonomy" id="1936021"/>
    <lineage>
        <taxon>Bacteria</taxon>
        <taxon>Pseudomonadati</taxon>
        <taxon>Thermodesulfobacteriota</taxon>
        <taxon>Thermodesulfobacteria</taxon>
        <taxon>Thermodesulfobacteriales</taxon>
        <taxon>Thermodesulfobacteriaceae</taxon>
        <taxon>Thermosulfuriphilus</taxon>
    </lineage>
</organism>
<dbReference type="AlphaFoldDB" id="A0A6G7PY77"/>
<dbReference type="Pfam" id="PF06429">
    <property type="entry name" value="Flg_bbr_C"/>
    <property type="match status" value="1"/>
</dbReference>
<evidence type="ECO:0000256" key="5">
    <source>
        <dbReference type="RuleBase" id="RU362116"/>
    </source>
</evidence>
<dbReference type="GO" id="GO:0071978">
    <property type="term" value="P:bacterial-type flagellum-dependent swarming motility"/>
    <property type="evidence" value="ECO:0007669"/>
    <property type="project" value="TreeGrafter"/>
</dbReference>
<keyword evidence="4 5" id="KW-0975">Bacterial flagellum</keyword>
<dbReference type="Pfam" id="PF22692">
    <property type="entry name" value="LlgE_F_G_D1"/>
    <property type="match status" value="1"/>
</dbReference>
<accession>A0A6G7PY77</accession>
<keyword evidence="9" id="KW-0969">Cilium</keyword>
<dbReference type="PANTHER" id="PTHR30435:SF1">
    <property type="entry name" value="FLAGELLAR HOOK PROTEIN FLGE"/>
    <property type="match status" value="1"/>
</dbReference>
<comment type="similarity">
    <text evidence="2 5">Belongs to the flagella basal body rod proteins family.</text>
</comment>
<keyword evidence="10" id="KW-1185">Reference proteome</keyword>
<dbReference type="PANTHER" id="PTHR30435">
    <property type="entry name" value="FLAGELLAR PROTEIN"/>
    <property type="match status" value="1"/>
</dbReference>
<proteinExistence type="inferred from homology"/>
<dbReference type="PROSITE" id="PS00588">
    <property type="entry name" value="FLAGELLA_BB_ROD"/>
    <property type="match status" value="1"/>
</dbReference>
<evidence type="ECO:0000256" key="3">
    <source>
        <dbReference type="ARBA" id="ARBA00019015"/>
    </source>
</evidence>
<evidence type="ECO:0000313" key="9">
    <source>
        <dbReference type="EMBL" id="QIJ72644.1"/>
    </source>
</evidence>
<protein>
    <recommendedName>
        <fullName evidence="3 5">Flagellar hook protein FlgE</fullName>
    </recommendedName>
</protein>
<evidence type="ECO:0000259" key="7">
    <source>
        <dbReference type="Pfam" id="PF07559"/>
    </source>
</evidence>
<dbReference type="KEGG" id="tav:G4V39_10320"/>